<protein>
    <recommendedName>
        <fullName evidence="7">PKD domain-containing protein</fullName>
    </recommendedName>
</protein>
<dbReference type="SUPFAM" id="SSF56436">
    <property type="entry name" value="C-type lectin-like"/>
    <property type="match status" value="1"/>
</dbReference>
<dbReference type="InterPro" id="IPR015914">
    <property type="entry name" value="PAPs_N"/>
</dbReference>
<dbReference type="SMART" id="SM00089">
    <property type="entry name" value="PKD"/>
    <property type="match status" value="2"/>
</dbReference>
<dbReference type="PROSITE" id="PS50853">
    <property type="entry name" value="FN3"/>
    <property type="match status" value="1"/>
</dbReference>
<dbReference type="SUPFAM" id="SSF56300">
    <property type="entry name" value="Metallo-dependent phosphatases"/>
    <property type="match status" value="1"/>
</dbReference>
<dbReference type="InterPro" id="IPR013783">
    <property type="entry name" value="Ig-like_fold"/>
</dbReference>
<feature type="chain" id="PRO_5009582213" description="PKD domain-containing protein" evidence="2">
    <location>
        <begin position="27"/>
        <end position="1729"/>
    </location>
</feature>
<feature type="signal peptide" evidence="2">
    <location>
        <begin position="1"/>
        <end position="26"/>
    </location>
</feature>
<evidence type="ECO:0000313" key="5">
    <source>
        <dbReference type="EMBL" id="OGY96182.1"/>
    </source>
</evidence>
<dbReference type="GO" id="GO:0046872">
    <property type="term" value="F:metal ion binding"/>
    <property type="evidence" value="ECO:0007669"/>
    <property type="project" value="InterPro"/>
</dbReference>
<dbReference type="InterPro" id="IPR005532">
    <property type="entry name" value="SUMF_dom"/>
</dbReference>
<evidence type="ECO:0000256" key="2">
    <source>
        <dbReference type="SAM" id="SignalP"/>
    </source>
</evidence>
<dbReference type="InterPro" id="IPR042095">
    <property type="entry name" value="SUMF_sf"/>
</dbReference>
<dbReference type="Pfam" id="PF17957">
    <property type="entry name" value="Big_7"/>
    <property type="match status" value="2"/>
</dbReference>
<reference evidence="5 6" key="1">
    <citation type="journal article" date="2016" name="Nat. Commun.">
        <title>Thousands of microbial genomes shed light on interconnected biogeochemical processes in an aquifer system.</title>
        <authorList>
            <person name="Anantharaman K."/>
            <person name="Brown C.T."/>
            <person name="Hug L.A."/>
            <person name="Sharon I."/>
            <person name="Castelle C.J."/>
            <person name="Probst A.J."/>
            <person name="Thomas B.C."/>
            <person name="Singh A."/>
            <person name="Wilkins M.J."/>
            <person name="Karaoz U."/>
            <person name="Brodie E.L."/>
            <person name="Williams K.H."/>
            <person name="Hubbard S.S."/>
            <person name="Banfield J.F."/>
        </authorList>
    </citation>
    <scope>NUCLEOTIDE SEQUENCE [LARGE SCALE GENOMIC DNA]</scope>
</reference>
<evidence type="ECO:0000259" key="3">
    <source>
        <dbReference type="PROSITE" id="PS50093"/>
    </source>
</evidence>
<keyword evidence="1 2" id="KW-0732">Signal</keyword>
<dbReference type="PANTHER" id="PTHR22953">
    <property type="entry name" value="ACID PHOSPHATASE RELATED"/>
    <property type="match status" value="1"/>
</dbReference>
<dbReference type="STRING" id="1798644.A2122_00140"/>
<evidence type="ECO:0008006" key="7">
    <source>
        <dbReference type="Google" id="ProtNLM"/>
    </source>
</evidence>
<dbReference type="PANTHER" id="PTHR22953:SF153">
    <property type="entry name" value="PURPLE ACID PHOSPHATASE"/>
    <property type="match status" value="1"/>
</dbReference>
<dbReference type="EMBL" id="MHKU01000041">
    <property type="protein sequence ID" value="OGY96182.1"/>
    <property type="molecule type" value="Genomic_DNA"/>
</dbReference>
<evidence type="ECO:0000259" key="4">
    <source>
        <dbReference type="PROSITE" id="PS50853"/>
    </source>
</evidence>
<dbReference type="Gene3D" id="2.60.120.560">
    <property type="entry name" value="Exo-inulinase, domain 1"/>
    <property type="match status" value="1"/>
</dbReference>
<feature type="domain" description="PKD" evidence="3">
    <location>
        <begin position="429"/>
        <end position="501"/>
    </location>
</feature>
<dbReference type="InterPro" id="IPR013320">
    <property type="entry name" value="ConA-like_dom_sf"/>
</dbReference>
<evidence type="ECO:0000256" key="1">
    <source>
        <dbReference type="ARBA" id="ARBA00022729"/>
    </source>
</evidence>
<dbReference type="Pfam" id="PF03781">
    <property type="entry name" value="FGE-sulfatase"/>
    <property type="match status" value="1"/>
</dbReference>
<dbReference type="InterPro" id="IPR008963">
    <property type="entry name" value="Purple_acid_Pase-like_N"/>
</dbReference>
<dbReference type="SUPFAM" id="SSF49299">
    <property type="entry name" value="PKD domain"/>
    <property type="match status" value="2"/>
</dbReference>
<dbReference type="Gene3D" id="2.60.40.380">
    <property type="entry name" value="Purple acid phosphatase-like, N-terminal"/>
    <property type="match status" value="1"/>
</dbReference>
<sequence length="1729" mass="179526">MRKSIKLVIGLAALFTLIFASGVAFAANEIHWTIIGQTSVTFDWRGADSSVGEQTIQWGTSPGSYPFSALGATPNPLPFSSAGPFWEARLTGLTENTLYYYKIGANSEKTFRTPIPRGTSNFTVMAEADIGDVLYYANVGPVQGQIASDLPAFILIPGDLTYGNNHGQDNVENHFNDMMVWSQEAAYMPAWGNHEWNNTIDDLRNYKGRFDFLNPQTSPPVSENTCSATPQSCVGEDWYWFDYGNVRFIAYPEPFSGSWSDWNSKARVLMDSAQADPAITFIVTFGHRPAYSSGHHPGSSTLKGYLDALGAGHSKYVLNLNGHSHNYERTLPQSGVTHITVGTGGATLEQDSGGSACGNIWLACPAPSYTAARYMRHGVTKLTFSPAGISGQFLCGPAGGGTNDISCTVGDVIDDFTIGTPGGNQAPNGTIDTPVGPTTITVGQSVDFTGTGSDPDGNLPLTYAWNFNGGAANSTLEDPGSVAFNTAGTYNVTFTVTDSLGLPDFSPDSRVITVVVPDPTPPTVSITSPADGATVSGSVTVSATAADNVGVVGVQFRLDGANLGTEDTTSPHSISWNTAASSNGSHTLTALARDAAGNSTLSMGVGVTVDNDTIAPTVSITSPADSATVSGSISVSATASDNVGVFGVQFKLDGANLGSEVTSSPYTYTWNTAASSNGSHTLTAVARDAAGNSTVSSPINVIVVGGSDVTTFETRVAGGSDDAEESSSGSVSLSSSDLELIYDTSNQVVGIRFNGALIPQGATIANAYVQFKVDEAETTATALNIRGQASDNALVFTTTSGNISSRSKTAASIAWSPSGWTVIGEAGINQRTPDISALIQEIVNRPGWSSGNSLAVIIDGTGKRVAEAYEGDPGGAPLLHVEYAVPDTIPPARSGGQPTGILPAGTGTTSLTLVTDENATCRYSTTAGTAYASMVNTFTTTGFLAHSQTIPVADGTSYAYYVRCMDAALNANPDDYDEISFSVETGSAKFVVGNRVRTTQVLNVRNTPSLLGNILGEQPEEMFGTIIGGPISADGYWWWNVDYDNAPDGWSTEDFLESLAPSVPQGLVAVPVSSGVSLSWSASTDDVGVSNYVIYRNGSFIASTPATSYGDTGLVAGTSYSYAVAAIDEDDNISARSVSVSATTYPSSGSIKVKRVGSDDSMATAPANTAASFDGKRIAQFVNPAEFTSVAVGAHAVSATDVSGYTETAGTCVYPISGTECSIPSFSITPTCNGASCNVPVAVSQNMVTKVVVKYQNTPPIVNAGGDKSTAPDVPVVLAGSASDPGGTIVSYGWSVAPSGCVLSGETTATLTATCPTGTYTATLTATDNFGATASDGAVITVAVSSSLFSDNFEDGVADGWTLAGSLSASWSVAPDSTYVYKQTNNNASATPNAGDTWSYKAAAWTNYTVEARMKLDSFSGSNRFMGLYGRWLDNTHYYYAALRTSGTLELKKRVDSTITPLVTAISFTVTPGTWYRVKLSLDGNNIAVYVNDVLKLSATDSAIASGGVGVGGYYVAASFDDIVVDPIGAAALSVDNEDASMPSVSTKVPPLNDGGNSGLYEVGTNLSIIPDSAVFCPSGMMWVPLSGGFCIDRYESNNAGTAGSLFGKLPRGDVPFSEAESACKAVGKRLPTSNEWLIAAFGTPEDACVVGGSGPVSPGLRLGCKSLFGVYNMIGNVAEWTSDKKARGGSWADGAAAKRSSEVSEAVANDLIKTNGRNRDTIGFRCVK</sequence>
<dbReference type="SUPFAM" id="SSF49265">
    <property type="entry name" value="Fibronectin type III"/>
    <property type="match status" value="1"/>
</dbReference>
<dbReference type="Pfam" id="PF22352">
    <property type="entry name" value="K319L-like_PKD"/>
    <property type="match status" value="1"/>
</dbReference>
<dbReference type="InterPro" id="IPR036116">
    <property type="entry name" value="FN3_sf"/>
</dbReference>
<dbReference type="Pfam" id="PF18911">
    <property type="entry name" value="PKD_4"/>
    <property type="match status" value="1"/>
</dbReference>
<dbReference type="Gene3D" id="3.60.21.10">
    <property type="match status" value="1"/>
</dbReference>
<dbReference type="InterPro" id="IPR003961">
    <property type="entry name" value="FN3_dom"/>
</dbReference>
<dbReference type="InterPro" id="IPR029052">
    <property type="entry name" value="Metallo-depent_PP-like"/>
</dbReference>
<dbReference type="InterPro" id="IPR000601">
    <property type="entry name" value="PKD_dom"/>
</dbReference>
<dbReference type="InterPro" id="IPR039331">
    <property type="entry name" value="PAPs-like"/>
</dbReference>
<dbReference type="Gene3D" id="3.90.1580.10">
    <property type="entry name" value="paralog of FGE (formylglycine-generating enzyme)"/>
    <property type="match status" value="1"/>
</dbReference>
<organism evidence="5 6">
    <name type="scientific">Candidatus Liptonbacteria bacterium GWB1_49_6</name>
    <dbReference type="NCBI Taxonomy" id="1798644"/>
    <lineage>
        <taxon>Bacteria</taxon>
        <taxon>Candidatus Liptoniibacteriota</taxon>
    </lineage>
</organism>
<dbReference type="InterPro" id="IPR035986">
    <property type="entry name" value="PKD_dom_sf"/>
</dbReference>
<dbReference type="Proteomes" id="UP000176648">
    <property type="component" value="Unassembled WGS sequence"/>
</dbReference>
<accession>A0A1G2C409</accession>
<dbReference type="CDD" id="cd00146">
    <property type="entry name" value="PKD"/>
    <property type="match status" value="2"/>
</dbReference>
<evidence type="ECO:0000313" key="6">
    <source>
        <dbReference type="Proteomes" id="UP000176648"/>
    </source>
</evidence>
<dbReference type="PROSITE" id="PS50093">
    <property type="entry name" value="PKD"/>
    <property type="match status" value="1"/>
</dbReference>
<dbReference type="InterPro" id="IPR022409">
    <property type="entry name" value="PKD/Chitinase_dom"/>
</dbReference>
<dbReference type="SUPFAM" id="SSF49363">
    <property type="entry name" value="Purple acid phosphatase, N-terminal domain"/>
    <property type="match status" value="1"/>
</dbReference>
<dbReference type="SMART" id="SM00060">
    <property type="entry name" value="FN3"/>
    <property type="match status" value="2"/>
</dbReference>
<dbReference type="SUPFAM" id="SSF49899">
    <property type="entry name" value="Concanavalin A-like lectins/glucanases"/>
    <property type="match status" value="1"/>
</dbReference>
<feature type="domain" description="Fibronectin type-III" evidence="4">
    <location>
        <begin position="1060"/>
        <end position="1147"/>
    </location>
</feature>
<dbReference type="Gene3D" id="2.60.40.10">
    <property type="entry name" value="Immunoglobulins"/>
    <property type="match status" value="5"/>
</dbReference>
<dbReference type="GO" id="GO:0003993">
    <property type="term" value="F:acid phosphatase activity"/>
    <property type="evidence" value="ECO:0007669"/>
    <property type="project" value="InterPro"/>
</dbReference>
<dbReference type="Pfam" id="PF16656">
    <property type="entry name" value="Pur_ac_phosph_N"/>
    <property type="match status" value="1"/>
</dbReference>
<comment type="caution">
    <text evidence="5">The sequence shown here is derived from an EMBL/GenBank/DDBJ whole genome shotgun (WGS) entry which is preliminary data.</text>
</comment>
<proteinExistence type="predicted"/>
<dbReference type="InterPro" id="IPR016187">
    <property type="entry name" value="CTDL_fold"/>
</dbReference>
<name>A0A1G2C409_9BACT</name>
<gene>
    <name evidence="5" type="ORF">A2122_00140</name>
</gene>